<evidence type="ECO:0000313" key="2">
    <source>
        <dbReference type="EMBL" id="KAI3935657.1"/>
    </source>
</evidence>
<dbReference type="Proteomes" id="UP001202328">
    <property type="component" value="Unassembled WGS sequence"/>
</dbReference>
<reference evidence="2" key="1">
    <citation type="submission" date="2022-04" db="EMBL/GenBank/DDBJ databases">
        <title>A functionally conserved STORR gene fusion in Papaver species that diverged 16.8 million years ago.</title>
        <authorList>
            <person name="Catania T."/>
        </authorList>
    </citation>
    <scope>NUCLEOTIDE SEQUENCE</scope>
    <source>
        <strain evidence="2">S-188037</strain>
    </source>
</reference>
<feature type="non-terminal residue" evidence="2">
    <location>
        <position position="1"/>
    </location>
</feature>
<name>A0AAD4T424_9MAGN</name>
<gene>
    <name evidence="2" type="ORF">MKW98_022665</name>
</gene>
<keyword evidence="3" id="KW-1185">Reference proteome</keyword>
<protein>
    <submittedName>
        <fullName evidence="2">Uncharacterized protein</fullName>
    </submittedName>
</protein>
<proteinExistence type="predicted"/>
<feature type="non-terminal residue" evidence="2">
    <location>
        <position position="64"/>
    </location>
</feature>
<evidence type="ECO:0000313" key="3">
    <source>
        <dbReference type="Proteomes" id="UP001202328"/>
    </source>
</evidence>
<organism evidence="2 3">
    <name type="scientific">Papaver atlanticum</name>
    <dbReference type="NCBI Taxonomy" id="357466"/>
    <lineage>
        <taxon>Eukaryota</taxon>
        <taxon>Viridiplantae</taxon>
        <taxon>Streptophyta</taxon>
        <taxon>Embryophyta</taxon>
        <taxon>Tracheophyta</taxon>
        <taxon>Spermatophyta</taxon>
        <taxon>Magnoliopsida</taxon>
        <taxon>Ranunculales</taxon>
        <taxon>Papaveraceae</taxon>
        <taxon>Papaveroideae</taxon>
        <taxon>Papaver</taxon>
    </lineage>
</organism>
<feature type="compositionally biased region" description="Low complexity" evidence="1">
    <location>
        <begin position="9"/>
        <end position="18"/>
    </location>
</feature>
<dbReference type="EMBL" id="JAJJMB010006234">
    <property type="protein sequence ID" value="KAI3935657.1"/>
    <property type="molecule type" value="Genomic_DNA"/>
</dbReference>
<dbReference type="AlphaFoldDB" id="A0AAD4T424"/>
<comment type="caution">
    <text evidence="2">The sequence shown here is derived from an EMBL/GenBank/DDBJ whole genome shotgun (WGS) entry which is preliminary data.</text>
</comment>
<evidence type="ECO:0000256" key="1">
    <source>
        <dbReference type="SAM" id="MobiDB-lite"/>
    </source>
</evidence>
<sequence>GSPPENTTGGSSEYGGSSKNDGSRNVESDEEDRGLGPTRNKEDEPVDKVEEEEDDETRINMTSE</sequence>
<feature type="compositionally biased region" description="Basic and acidic residues" evidence="1">
    <location>
        <begin position="39"/>
        <end position="48"/>
    </location>
</feature>
<accession>A0AAD4T424</accession>
<feature type="region of interest" description="Disordered" evidence="1">
    <location>
        <begin position="1"/>
        <end position="64"/>
    </location>
</feature>